<evidence type="ECO:0008006" key="4">
    <source>
        <dbReference type="Google" id="ProtNLM"/>
    </source>
</evidence>
<name>A0A9D4HY68_DREPO</name>
<dbReference type="Pfam" id="PF13650">
    <property type="entry name" value="Asp_protease_2"/>
    <property type="match status" value="1"/>
</dbReference>
<dbReference type="Gene3D" id="2.40.70.10">
    <property type="entry name" value="Acid Proteases"/>
    <property type="match status" value="1"/>
</dbReference>
<feature type="region of interest" description="Disordered" evidence="1">
    <location>
        <begin position="217"/>
        <end position="273"/>
    </location>
</feature>
<dbReference type="EMBL" id="JAIWYP010000011">
    <property type="protein sequence ID" value="KAH3737214.1"/>
    <property type="molecule type" value="Genomic_DNA"/>
</dbReference>
<feature type="compositionally biased region" description="Polar residues" evidence="1">
    <location>
        <begin position="242"/>
        <end position="265"/>
    </location>
</feature>
<reference evidence="2" key="2">
    <citation type="submission" date="2020-11" db="EMBL/GenBank/DDBJ databases">
        <authorList>
            <person name="McCartney M.A."/>
            <person name="Auch B."/>
            <person name="Kono T."/>
            <person name="Mallez S."/>
            <person name="Becker A."/>
            <person name="Gohl D.M."/>
            <person name="Silverstein K.A.T."/>
            <person name="Koren S."/>
            <person name="Bechman K.B."/>
            <person name="Herman A."/>
            <person name="Abrahante J.E."/>
            <person name="Garbe J."/>
        </authorList>
    </citation>
    <scope>NUCLEOTIDE SEQUENCE</scope>
    <source>
        <strain evidence="2">Duluth1</strain>
        <tissue evidence="2">Whole animal</tissue>
    </source>
</reference>
<keyword evidence="3" id="KW-1185">Reference proteome</keyword>
<protein>
    <recommendedName>
        <fullName evidence="4">Peptidase A2 domain-containing protein</fullName>
    </recommendedName>
</protein>
<dbReference type="InterPro" id="IPR021109">
    <property type="entry name" value="Peptidase_aspartic_dom_sf"/>
</dbReference>
<dbReference type="Proteomes" id="UP000828390">
    <property type="component" value="Unassembled WGS sequence"/>
</dbReference>
<dbReference type="CDD" id="cd00303">
    <property type="entry name" value="retropepsin_like"/>
    <property type="match status" value="1"/>
</dbReference>
<evidence type="ECO:0000256" key="1">
    <source>
        <dbReference type="SAM" id="MobiDB-lite"/>
    </source>
</evidence>
<organism evidence="2 3">
    <name type="scientific">Dreissena polymorpha</name>
    <name type="common">Zebra mussel</name>
    <name type="synonym">Mytilus polymorpha</name>
    <dbReference type="NCBI Taxonomy" id="45954"/>
    <lineage>
        <taxon>Eukaryota</taxon>
        <taxon>Metazoa</taxon>
        <taxon>Spiralia</taxon>
        <taxon>Lophotrochozoa</taxon>
        <taxon>Mollusca</taxon>
        <taxon>Bivalvia</taxon>
        <taxon>Autobranchia</taxon>
        <taxon>Heteroconchia</taxon>
        <taxon>Euheterodonta</taxon>
        <taxon>Imparidentia</taxon>
        <taxon>Neoheterodontei</taxon>
        <taxon>Myida</taxon>
        <taxon>Dreissenoidea</taxon>
        <taxon>Dreissenidae</taxon>
        <taxon>Dreissena</taxon>
    </lineage>
</organism>
<evidence type="ECO:0000313" key="3">
    <source>
        <dbReference type="Proteomes" id="UP000828390"/>
    </source>
</evidence>
<gene>
    <name evidence="2" type="ORF">DPMN_043796</name>
</gene>
<dbReference type="SUPFAM" id="SSF50630">
    <property type="entry name" value="Acid proteases"/>
    <property type="match status" value="1"/>
</dbReference>
<dbReference type="AlphaFoldDB" id="A0A9D4HY68"/>
<accession>A0A9D4HY68</accession>
<comment type="caution">
    <text evidence="2">The sequence shown here is derived from an EMBL/GenBank/DDBJ whole genome shotgun (WGS) entry which is preliminary data.</text>
</comment>
<sequence>MQEWSDEECGDCLCWCLTGKAVDFYALLTEVRETLPYAELMQRLQERFGARELPATAQGRFHDVQQEVGESLDDWSDRVLTLATTAFRDLPYAYATEQAVTKFCHGLLDKEAGKHVSLQLPTSMGDAMNRIKMHSYVLASCASVPLGGLKGKAEDPRRVHAVNIESSPGALSGSAVDKLVQVVERLEGAVWHLSKSGGNSAGNVQTQGYGNQRQVRCHKGTGGGGPRGHRNQHAYERGSGPNAYQESAGNRRNNGYRSGYQNSNVRPEGSKRVRYGSNWGEYPGMARRDISCLFGDLEHFRCDCRVGAGSVANNESIPMSVTEAAEQQSRPEVGRVNQLGSAAQFCLKVQVGDVMVDAVIDSAAEVSLISDRVYKAMKQPPPKQRDVKLLMTGRDASMQGFVVGPVKLKIGNYWYQQHLYVAPTDVDMLLGFDILMNPGRAIINMAEATIIFDGQVLSLEGGSLQHTDHVHDAVPFALPTASEVVRDPQMVTDESTERDHGGSSYVGTFCVQRVAVQSGDRATPTAGHADPSGVGKGFRLWRNIGSPLEQCVRLPSLH</sequence>
<reference evidence="2" key="1">
    <citation type="journal article" date="2019" name="bioRxiv">
        <title>The Genome of the Zebra Mussel, Dreissena polymorpha: A Resource for Invasive Species Research.</title>
        <authorList>
            <person name="McCartney M.A."/>
            <person name="Auch B."/>
            <person name="Kono T."/>
            <person name="Mallez S."/>
            <person name="Zhang Y."/>
            <person name="Obille A."/>
            <person name="Becker A."/>
            <person name="Abrahante J.E."/>
            <person name="Garbe J."/>
            <person name="Badalamenti J.P."/>
            <person name="Herman A."/>
            <person name="Mangelson H."/>
            <person name="Liachko I."/>
            <person name="Sullivan S."/>
            <person name="Sone E.D."/>
            <person name="Koren S."/>
            <person name="Silverstein K.A.T."/>
            <person name="Beckman K.B."/>
            <person name="Gohl D.M."/>
        </authorList>
    </citation>
    <scope>NUCLEOTIDE SEQUENCE</scope>
    <source>
        <strain evidence="2">Duluth1</strain>
        <tissue evidence="2">Whole animal</tissue>
    </source>
</reference>
<evidence type="ECO:0000313" key="2">
    <source>
        <dbReference type="EMBL" id="KAH3737214.1"/>
    </source>
</evidence>
<proteinExistence type="predicted"/>